<evidence type="ECO:0000256" key="1">
    <source>
        <dbReference type="SAM" id="MobiDB-lite"/>
    </source>
</evidence>
<keyword evidence="3" id="KW-0418">Kinase</keyword>
<organism evidence="3 4">
    <name type="scientific">Rickenella mellea</name>
    <dbReference type="NCBI Taxonomy" id="50990"/>
    <lineage>
        <taxon>Eukaryota</taxon>
        <taxon>Fungi</taxon>
        <taxon>Dikarya</taxon>
        <taxon>Basidiomycota</taxon>
        <taxon>Agaricomycotina</taxon>
        <taxon>Agaricomycetes</taxon>
        <taxon>Hymenochaetales</taxon>
        <taxon>Rickenellaceae</taxon>
        <taxon>Rickenella</taxon>
    </lineage>
</organism>
<evidence type="ECO:0000313" key="4">
    <source>
        <dbReference type="Proteomes" id="UP000294933"/>
    </source>
</evidence>
<dbReference type="InterPro" id="IPR000719">
    <property type="entry name" value="Prot_kinase_dom"/>
</dbReference>
<name>A0A4Y7QHR6_9AGAM</name>
<dbReference type="Pfam" id="PF07714">
    <property type="entry name" value="PK_Tyr_Ser-Thr"/>
    <property type="match status" value="1"/>
</dbReference>
<feature type="compositionally biased region" description="Polar residues" evidence="1">
    <location>
        <begin position="424"/>
        <end position="436"/>
    </location>
</feature>
<reference evidence="3 4" key="1">
    <citation type="submission" date="2018-06" db="EMBL/GenBank/DDBJ databases">
        <title>A transcriptomic atlas of mushroom development highlights an independent origin of complex multicellularity.</title>
        <authorList>
            <consortium name="DOE Joint Genome Institute"/>
            <person name="Krizsan K."/>
            <person name="Almasi E."/>
            <person name="Merenyi Z."/>
            <person name="Sahu N."/>
            <person name="Viragh M."/>
            <person name="Koszo T."/>
            <person name="Mondo S."/>
            <person name="Kiss B."/>
            <person name="Balint B."/>
            <person name="Kues U."/>
            <person name="Barry K."/>
            <person name="Hegedus J.C."/>
            <person name="Henrissat B."/>
            <person name="Johnson J."/>
            <person name="Lipzen A."/>
            <person name="Ohm R."/>
            <person name="Nagy I."/>
            <person name="Pangilinan J."/>
            <person name="Yan J."/>
            <person name="Xiong Y."/>
            <person name="Grigoriev I.V."/>
            <person name="Hibbett D.S."/>
            <person name="Nagy L.G."/>
        </authorList>
    </citation>
    <scope>NUCLEOTIDE SEQUENCE [LARGE SCALE GENOMIC DNA]</scope>
    <source>
        <strain evidence="3 4">SZMC22713</strain>
    </source>
</reference>
<dbReference type="SUPFAM" id="SSF56112">
    <property type="entry name" value="Protein kinase-like (PK-like)"/>
    <property type="match status" value="1"/>
</dbReference>
<dbReference type="PANTHER" id="PTHR44329">
    <property type="entry name" value="SERINE/THREONINE-PROTEIN KINASE TNNI3K-RELATED"/>
    <property type="match status" value="1"/>
</dbReference>
<accession>A0A4Y7QHR6</accession>
<feature type="compositionally biased region" description="Low complexity" evidence="1">
    <location>
        <begin position="452"/>
        <end position="472"/>
    </location>
</feature>
<proteinExistence type="predicted"/>
<dbReference type="STRING" id="50990.A0A4Y7QHR6"/>
<dbReference type="VEuPathDB" id="FungiDB:BD410DRAFT_741003"/>
<feature type="region of interest" description="Disordered" evidence="1">
    <location>
        <begin position="424"/>
        <end position="487"/>
    </location>
</feature>
<dbReference type="OrthoDB" id="10261027at2759"/>
<feature type="compositionally biased region" description="Polar residues" evidence="1">
    <location>
        <begin position="473"/>
        <end position="487"/>
    </location>
</feature>
<gene>
    <name evidence="3" type="ORF">BD410DRAFT_741003</name>
</gene>
<dbReference type="EMBL" id="ML170160">
    <property type="protein sequence ID" value="TDL26791.1"/>
    <property type="molecule type" value="Genomic_DNA"/>
</dbReference>
<keyword evidence="4" id="KW-1185">Reference proteome</keyword>
<dbReference type="Gene3D" id="1.10.510.10">
    <property type="entry name" value="Transferase(Phosphotransferase) domain 1"/>
    <property type="match status" value="1"/>
</dbReference>
<evidence type="ECO:0000313" key="3">
    <source>
        <dbReference type="EMBL" id="TDL26791.1"/>
    </source>
</evidence>
<dbReference type="InterPro" id="IPR001245">
    <property type="entry name" value="Ser-Thr/Tyr_kinase_cat_dom"/>
</dbReference>
<dbReference type="SMART" id="SM00220">
    <property type="entry name" value="S_TKc"/>
    <property type="match status" value="1"/>
</dbReference>
<dbReference type="PRINTS" id="PR00109">
    <property type="entry name" value="TYRKINASE"/>
</dbReference>
<feature type="domain" description="Protein kinase" evidence="2">
    <location>
        <begin position="95"/>
        <end position="370"/>
    </location>
</feature>
<dbReference type="InterPro" id="IPR051681">
    <property type="entry name" value="Ser/Thr_Kinases-Pseudokinases"/>
</dbReference>
<sequence>MPAGTHLISQASASLSHWMGLALSASDHSGDVCSDWELLDGPYVYLDTGAPNTPADSLHLPDPVAVTLDRNPGKILDDILTKLAHLNLSGKVTMEANAHPKKCGRYTDVYEGSLDADNTMVAIRQLRPSLFKDEDELKKRIALELRIWSELSHPNILQLMGYSLDFGPKPINPAFVTVWMINGNVLDYLKQNQNADRLKMIQGIAKGLRYLHSKGVIHSDLKCENILVSNNPEGTPLLMDFGLSRLLEISQKILSSREGGGTCRWMAIELLQTQLGVSTSATKESDVWAFGMTGFEILAGEPPYAQHKNDGAVILAIVSKEIPRKPEICKGDGAVLWDIFVQCWNPYPSKRPSMSEVSGMMKGLTSEGFYELSISWLPLGIIAAENDDMNYPSVLSGCPSLTMDSQGAVAVISGGCPASQPKSDFQFSSHSVTNGGEHSDSPARSPRFQTTLSGRSSSSPLPLRDPRSYSSPISTSRLTSRAASPESISSTEQCSYAECRIQVVSDSESSILSFSGRSASLHSATVACAEDRR</sequence>
<keyword evidence="3" id="KW-0808">Transferase</keyword>
<dbReference type="Proteomes" id="UP000294933">
    <property type="component" value="Unassembled WGS sequence"/>
</dbReference>
<evidence type="ECO:0000259" key="2">
    <source>
        <dbReference type="PROSITE" id="PS50011"/>
    </source>
</evidence>
<dbReference type="AlphaFoldDB" id="A0A4Y7QHR6"/>
<dbReference type="PROSITE" id="PS50011">
    <property type="entry name" value="PROTEIN_KINASE_DOM"/>
    <property type="match status" value="1"/>
</dbReference>
<dbReference type="GO" id="GO:0005524">
    <property type="term" value="F:ATP binding"/>
    <property type="evidence" value="ECO:0007669"/>
    <property type="project" value="InterPro"/>
</dbReference>
<dbReference type="GO" id="GO:0004674">
    <property type="term" value="F:protein serine/threonine kinase activity"/>
    <property type="evidence" value="ECO:0007669"/>
    <property type="project" value="TreeGrafter"/>
</dbReference>
<dbReference type="PROSITE" id="PS00108">
    <property type="entry name" value="PROTEIN_KINASE_ST"/>
    <property type="match status" value="1"/>
</dbReference>
<protein>
    <submittedName>
        <fullName evidence="3">Kinase-like protein</fullName>
    </submittedName>
</protein>
<dbReference type="InterPro" id="IPR008271">
    <property type="entry name" value="Ser/Thr_kinase_AS"/>
</dbReference>
<dbReference type="InterPro" id="IPR011009">
    <property type="entry name" value="Kinase-like_dom_sf"/>
</dbReference>